<dbReference type="EMBL" id="VOXD01000003">
    <property type="protein sequence ID" value="TXF91299.1"/>
    <property type="molecule type" value="Genomic_DNA"/>
</dbReference>
<dbReference type="PANTHER" id="PTHR21016:SF7">
    <property type="entry name" value="TM2 DOMAIN-CONTAINING PROTEIN 3"/>
    <property type="match status" value="1"/>
</dbReference>
<evidence type="ECO:0000256" key="1">
    <source>
        <dbReference type="ARBA" id="ARBA00004141"/>
    </source>
</evidence>
<name>A0A5C7FXV8_9BACT</name>
<evidence type="ECO:0000256" key="2">
    <source>
        <dbReference type="ARBA" id="ARBA00022692"/>
    </source>
</evidence>
<evidence type="ECO:0000256" key="4">
    <source>
        <dbReference type="ARBA" id="ARBA00022989"/>
    </source>
</evidence>
<dbReference type="Pfam" id="PF05154">
    <property type="entry name" value="TM2"/>
    <property type="match status" value="1"/>
</dbReference>
<dbReference type="GO" id="GO:0016020">
    <property type="term" value="C:membrane"/>
    <property type="evidence" value="ECO:0007669"/>
    <property type="project" value="UniProtKB-SubCell"/>
</dbReference>
<dbReference type="InterPro" id="IPR007829">
    <property type="entry name" value="TM2"/>
</dbReference>
<proteinExistence type="predicted"/>
<gene>
    <name evidence="9" type="ORF">FUA23_02735</name>
</gene>
<evidence type="ECO:0000313" key="10">
    <source>
        <dbReference type="Proteomes" id="UP000321907"/>
    </source>
</evidence>
<keyword evidence="6" id="KW-0325">Glycoprotein</keyword>
<keyword evidence="5 7" id="KW-0472">Membrane</keyword>
<evidence type="ECO:0000256" key="6">
    <source>
        <dbReference type="ARBA" id="ARBA00023180"/>
    </source>
</evidence>
<protein>
    <submittedName>
        <fullName evidence="9">TM2 domain-containing protein</fullName>
    </submittedName>
</protein>
<keyword evidence="2 7" id="KW-0812">Transmembrane</keyword>
<accession>A0A5C7FXV8</accession>
<evidence type="ECO:0000313" key="9">
    <source>
        <dbReference type="EMBL" id="TXF91299.1"/>
    </source>
</evidence>
<organism evidence="9 10">
    <name type="scientific">Neolewinella aurantiaca</name>
    <dbReference type="NCBI Taxonomy" id="2602767"/>
    <lineage>
        <taxon>Bacteria</taxon>
        <taxon>Pseudomonadati</taxon>
        <taxon>Bacteroidota</taxon>
        <taxon>Saprospiria</taxon>
        <taxon>Saprospirales</taxon>
        <taxon>Lewinellaceae</taxon>
        <taxon>Neolewinella</taxon>
    </lineage>
</organism>
<feature type="transmembrane region" description="Helical" evidence="7">
    <location>
        <begin position="18"/>
        <end position="36"/>
    </location>
</feature>
<dbReference type="AlphaFoldDB" id="A0A5C7FXV8"/>
<keyword evidence="4 7" id="KW-1133">Transmembrane helix</keyword>
<evidence type="ECO:0000256" key="5">
    <source>
        <dbReference type="ARBA" id="ARBA00023136"/>
    </source>
</evidence>
<sequence>MKRAAKGKAPADGSKSQVVALILVLVVGSLGIHRFYLGYTTIGILQLLTLGGCGIWALIDLIRIATGDLGPADGSAYDPTL</sequence>
<evidence type="ECO:0000259" key="8">
    <source>
        <dbReference type="Pfam" id="PF05154"/>
    </source>
</evidence>
<feature type="domain" description="TM2" evidence="8">
    <location>
        <begin position="14"/>
        <end position="62"/>
    </location>
</feature>
<reference evidence="9 10" key="1">
    <citation type="submission" date="2019-08" db="EMBL/GenBank/DDBJ databases">
        <title>Lewinella sp. strain SSH13 Genome sequencing and assembly.</title>
        <authorList>
            <person name="Kim I."/>
        </authorList>
    </citation>
    <scope>NUCLEOTIDE SEQUENCE [LARGE SCALE GENOMIC DNA]</scope>
    <source>
        <strain evidence="9 10">SSH13</strain>
    </source>
</reference>
<evidence type="ECO:0000256" key="7">
    <source>
        <dbReference type="SAM" id="Phobius"/>
    </source>
</evidence>
<dbReference type="Proteomes" id="UP000321907">
    <property type="component" value="Unassembled WGS sequence"/>
</dbReference>
<evidence type="ECO:0000256" key="3">
    <source>
        <dbReference type="ARBA" id="ARBA00022729"/>
    </source>
</evidence>
<keyword evidence="10" id="KW-1185">Reference proteome</keyword>
<dbReference type="InterPro" id="IPR050932">
    <property type="entry name" value="TM2D1-3-like"/>
</dbReference>
<comment type="caution">
    <text evidence="9">The sequence shown here is derived from an EMBL/GenBank/DDBJ whole genome shotgun (WGS) entry which is preliminary data.</text>
</comment>
<keyword evidence="3" id="KW-0732">Signal</keyword>
<dbReference type="PANTHER" id="PTHR21016">
    <property type="entry name" value="BETA-AMYLOID BINDING PROTEIN-RELATED"/>
    <property type="match status" value="1"/>
</dbReference>
<feature type="transmembrane region" description="Helical" evidence="7">
    <location>
        <begin position="42"/>
        <end position="59"/>
    </location>
</feature>
<comment type="subcellular location">
    <subcellularLocation>
        <location evidence="1">Membrane</location>
        <topology evidence="1">Multi-pass membrane protein</topology>
    </subcellularLocation>
</comment>